<comment type="caution">
    <text evidence="1">The sequence shown here is derived from an EMBL/GenBank/DDBJ whole genome shotgun (WGS) entry which is preliminary data.</text>
</comment>
<dbReference type="EMBL" id="JASJOT010000051">
    <property type="protein sequence ID" value="MDJ1498596.1"/>
    <property type="molecule type" value="Genomic_DNA"/>
</dbReference>
<reference evidence="1 2" key="1">
    <citation type="submission" date="2023-05" db="EMBL/GenBank/DDBJ databases">
        <authorList>
            <person name="Zhang X."/>
        </authorList>
    </citation>
    <scope>NUCLEOTIDE SEQUENCE [LARGE SCALE GENOMIC DNA]</scope>
    <source>
        <strain evidence="1 2">DM2B3-1</strain>
    </source>
</reference>
<organism evidence="1 2">
    <name type="scientific">Xanthocytophaga flava</name>
    <dbReference type="NCBI Taxonomy" id="3048013"/>
    <lineage>
        <taxon>Bacteria</taxon>
        <taxon>Pseudomonadati</taxon>
        <taxon>Bacteroidota</taxon>
        <taxon>Cytophagia</taxon>
        <taxon>Cytophagales</taxon>
        <taxon>Rhodocytophagaceae</taxon>
        <taxon>Xanthocytophaga</taxon>
    </lineage>
</organism>
<evidence type="ECO:0000313" key="1">
    <source>
        <dbReference type="EMBL" id="MDJ1498596.1"/>
    </source>
</evidence>
<dbReference type="RefSeq" id="WP_314005119.1">
    <property type="nucleotide sequence ID" value="NZ_JASJOT010000051.1"/>
</dbReference>
<proteinExistence type="predicted"/>
<protein>
    <submittedName>
        <fullName evidence="1">Uncharacterized protein</fullName>
    </submittedName>
</protein>
<dbReference type="Proteomes" id="UP001228581">
    <property type="component" value="Unassembled WGS sequence"/>
</dbReference>
<keyword evidence="2" id="KW-1185">Reference proteome</keyword>
<name>A0ABT7CY62_9BACT</name>
<gene>
    <name evidence="1" type="ORF">QNI19_37020</name>
</gene>
<evidence type="ECO:0000313" key="2">
    <source>
        <dbReference type="Proteomes" id="UP001228581"/>
    </source>
</evidence>
<accession>A0ABT7CY62</accession>
<sequence>MSNWEEGSVPSDTAQVIVNACSVCPTLTSNVSLKTITLNSGSSINLNTYTLTTLPTIGIPDVSMNNAVVYSSNSKIACGSPALDNCIFNGDISFQVGDISRESDYLVSSGGNIYNGKVVFDLIGDNQWFMGTTAGEIFNEDVIIKLRTGFYGGGYYGGGYFRLGNGTAGFSDTLTNIFNKDLFIEADSSNNGCLLSNIQCRGKFRLLAPHSYATILITGNSTFDKSVTLTSNIDNRNYANLIDFLPNDKQVVFKDSVIISTHNQFSENIGGIFMGNLVGDILAGKCIFDSSSILQVNSFENSQLYLVHCEFAKRFSGTSIYLPQDSSSYLGYYFNTNFGKVSISAPTIGIYQNVFNEEVTFTKTGIGQSYFLGGNRFKKKVTVHNQVGSESAIPMSYLINDIISP</sequence>